<evidence type="ECO:0000313" key="3">
    <source>
        <dbReference type="Proteomes" id="UP001612741"/>
    </source>
</evidence>
<comment type="caution">
    <text evidence="2">The sequence shown here is derived from an EMBL/GenBank/DDBJ whole genome shotgun (WGS) entry which is preliminary data.</text>
</comment>
<dbReference type="InterPro" id="IPR022029">
    <property type="entry name" value="YoaR-like_PG-bd"/>
</dbReference>
<dbReference type="Pfam" id="PF12229">
    <property type="entry name" value="PG_binding_4"/>
    <property type="match status" value="2"/>
</dbReference>
<organism evidence="2 3">
    <name type="scientific">Nonomuraea typhae</name>
    <dbReference type="NCBI Taxonomy" id="2603600"/>
    <lineage>
        <taxon>Bacteria</taxon>
        <taxon>Bacillati</taxon>
        <taxon>Actinomycetota</taxon>
        <taxon>Actinomycetes</taxon>
        <taxon>Streptosporangiales</taxon>
        <taxon>Streptosporangiaceae</taxon>
        <taxon>Nonomuraea</taxon>
    </lineage>
</organism>
<accession>A0ABW7YM78</accession>
<evidence type="ECO:0000259" key="1">
    <source>
        <dbReference type="Pfam" id="PF12229"/>
    </source>
</evidence>
<dbReference type="InterPro" id="IPR052913">
    <property type="entry name" value="Glycopeptide_resist_protein"/>
</dbReference>
<dbReference type="Pfam" id="PF04294">
    <property type="entry name" value="VanW"/>
    <property type="match status" value="1"/>
</dbReference>
<feature type="domain" description="YoaR-like putative peptidoglycan binding" evidence="1">
    <location>
        <begin position="220"/>
        <end position="313"/>
    </location>
</feature>
<name>A0ABW7YM78_9ACTN</name>
<dbReference type="EMBL" id="JBITGY010000001">
    <property type="protein sequence ID" value="MFI6496796.1"/>
    <property type="molecule type" value="Genomic_DNA"/>
</dbReference>
<keyword evidence="3" id="KW-1185">Reference proteome</keyword>
<dbReference type="Proteomes" id="UP001612741">
    <property type="component" value="Unassembled WGS sequence"/>
</dbReference>
<gene>
    <name evidence="2" type="ORF">ACIBG2_05405</name>
</gene>
<protein>
    <submittedName>
        <fullName evidence="2">VanW family protein</fullName>
    </submittedName>
</protein>
<dbReference type="PANTHER" id="PTHR35788">
    <property type="entry name" value="EXPORTED PROTEIN-RELATED"/>
    <property type="match status" value="1"/>
</dbReference>
<dbReference type="RefSeq" id="WP_397079154.1">
    <property type="nucleotide sequence ID" value="NZ_JBITGY010000001.1"/>
</dbReference>
<proteinExistence type="predicted"/>
<feature type="domain" description="YoaR-like putative peptidoglycan binding" evidence="1">
    <location>
        <begin position="80"/>
        <end position="182"/>
    </location>
</feature>
<dbReference type="InterPro" id="IPR007391">
    <property type="entry name" value="Vancomycin_resist_VanW"/>
</dbReference>
<reference evidence="2 3" key="1">
    <citation type="submission" date="2024-10" db="EMBL/GenBank/DDBJ databases">
        <title>The Natural Products Discovery Center: Release of the First 8490 Sequenced Strains for Exploring Actinobacteria Biosynthetic Diversity.</title>
        <authorList>
            <person name="Kalkreuter E."/>
            <person name="Kautsar S.A."/>
            <person name="Yang D."/>
            <person name="Bader C.D."/>
            <person name="Teijaro C.N."/>
            <person name="Fluegel L."/>
            <person name="Davis C.M."/>
            <person name="Simpson J.R."/>
            <person name="Lauterbach L."/>
            <person name="Steele A.D."/>
            <person name="Gui C."/>
            <person name="Meng S."/>
            <person name="Li G."/>
            <person name="Viehrig K."/>
            <person name="Ye F."/>
            <person name="Su P."/>
            <person name="Kiefer A.F."/>
            <person name="Nichols A."/>
            <person name="Cepeda A.J."/>
            <person name="Yan W."/>
            <person name="Fan B."/>
            <person name="Jiang Y."/>
            <person name="Adhikari A."/>
            <person name="Zheng C.-J."/>
            <person name="Schuster L."/>
            <person name="Cowan T.M."/>
            <person name="Smanski M.J."/>
            <person name="Chevrette M.G."/>
            <person name="De Carvalho L.P.S."/>
            <person name="Shen B."/>
        </authorList>
    </citation>
    <scope>NUCLEOTIDE SEQUENCE [LARGE SCALE GENOMIC DNA]</scope>
    <source>
        <strain evidence="2 3">NPDC050545</strain>
    </source>
</reference>
<sequence>MSTPRLAIVIVTAVLGVAVLAYAVPAIALAGDVPPDTKVAGVDIGGLSPDQARSRLEAELGPRAARPIEVRAAGKKTRLQAGELGLSVDAAATVAAAMDGASTPAGVFRSLFGSRELQPVVKVDEQALTGRIAKLAESVDREPREGVVSYQGLEPRTSPPKKGLALDRAAAAQAVRQAFLKDGGPLELTTKTLPPTVAAGEVRELATTTARTAVAADLTVTSGAKEAAITRAELAAGLRFTGEDGKLKPVFDAEQVVPGLEKKLVAASHLPRDATFKIVSGKPKVVPARDGKGIDVKGLGQAVAAAVAAGERTAEAPVKVTQARLTTEAAGRLGIKEKVSSYTTQHPCCAPRVTNIHTIAGIVDGYVVKPGETFSLNGVVGKRDTARGFVEAPMILNGRFVNDVGGGVSQFATTMFNAVFFGGFEDVQHMPHMYYISRYPAGRESTVSFPQPDFRWKNDSKYGVLIKTSFTSTSITVQFWSTKRYEVTSESSGRYNVKSFPSLSESGPKCQPMSGVEGFTIDVWRTFKKDGKVVRKQKFTTVYQPEPKLTCD</sequence>
<dbReference type="PANTHER" id="PTHR35788:SF1">
    <property type="entry name" value="EXPORTED PROTEIN"/>
    <property type="match status" value="1"/>
</dbReference>
<evidence type="ECO:0000313" key="2">
    <source>
        <dbReference type="EMBL" id="MFI6496796.1"/>
    </source>
</evidence>